<dbReference type="InterPro" id="IPR036291">
    <property type="entry name" value="NAD(P)-bd_dom_sf"/>
</dbReference>
<gene>
    <name evidence="4" type="ORF">FB558_8362</name>
</gene>
<evidence type="ECO:0000313" key="4">
    <source>
        <dbReference type="EMBL" id="TQM01844.1"/>
    </source>
</evidence>
<organism evidence="4 5">
    <name type="scientific">Pseudonocardia kunmingensis</name>
    <dbReference type="NCBI Taxonomy" id="630975"/>
    <lineage>
        <taxon>Bacteria</taxon>
        <taxon>Bacillati</taxon>
        <taxon>Actinomycetota</taxon>
        <taxon>Actinomycetes</taxon>
        <taxon>Pseudonocardiales</taxon>
        <taxon>Pseudonocardiaceae</taxon>
        <taxon>Pseudonocardia</taxon>
    </lineage>
</organism>
<keyword evidence="5" id="KW-1185">Reference proteome</keyword>
<accession>A0A543CXM4</accession>
<evidence type="ECO:0000256" key="1">
    <source>
        <dbReference type="ARBA" id="ARBA00006484"/>
    </source>
</evidence>
<dbReference type="Proteomes" id="UP000315677">
    <property type="component" value="Unassembled WGS sequence"/>
</dbReference>
<dbReference type="InterPro" id="IPR023985">
    <property type="entry name" value="SDR_subfam_1"/>
</dbReference>
<dbReference type="PROSITE" id="PS00061">
    <property type="entry name" value="ADH_SHORT"/>
    <property type="match status" value="1"/>
</dbReference>
<dbReference type="Gene3D" id="3.40.50.720">
    <property type="entry name" value="NAD(P)-binding Rossmann-like Domain"/>
    <property type="match status" value="1"/>
</dbReference>
<dbReference type="AlphaFoldDB" id="A0A543CXM4"/>
<dbReference type="FunFam" id="3.40.50.720:FF:000084">
    <property type="entry name" value="Short-chain dehydrogenase reductase"/>
    <property type="match status" value="1"/>
</dbReference>
<dbReference type="RefSeq" id="WP_142064781.1">
    <property type="nucleotide sequence ID" value="NZ_VFPA01000008.1"/>
</dbReference>
<keyword evidence="2" id="KW-0560">Oxidoreductase</keyword>
<dbReference type="PANTHER" id="PTHR24321">
    <property type="entry name" value="DEHYDROGENASES, SHORT CHAIN"/>
    <property type="match status" value="1"/>
</dbReference>
<name>A0A543CXM4_9PSEU</name>
<dbReference type="InterPro" id="IPR002347">
    <property type="entry name" value="SDR_fam"/>
</dbReference>
<comment type="similarity">
    <text evidence="1">Belongs to the short-chain dehydrogenases/reductases (SDR) family.</text>
</comment>
<dbReference type="PANTHER" id="PTHR24321:SF8">
    <property type="entry name" value="ESTRADIOL 17-BETA-DEHYDROGENASE 8-RELATED"/>
    <property type="match status" value="1"/>
</dbReference>
<dbReference type="CDD" id="cd05233">
    <property type="entry name" value="SDR_c"/>
    <property type="match status" value="1"/>
</dbReference>
<evidence type="ECO:0000256" key="3">
    <source>
        <dbReference type="ARBA" id="ARBA00023027"/>
    </source>
</evidence>
<dbReference type="PRINTS" id="PR00081">
    <property type="entry name" value="GDHRDH"/>
</dbReference>
<dbReference type="GO" id="GO:0016491">
    <property type="term" value="F:oxidoreductase activity"/>
    <property type="evidence" value="ECO:0007669"/>
    <property type="project" value="UniProtKB-KW"/>
</dbReference>
<evidence type="ECO:0000256" key="2">
    <source>
        <dbReference type="ARBA" id="ARBA00023002"/>
    </source>
</evidence>
<protein>
    <submittedName>
        <fullName evidence="4">SDR family mycofactocin-dependent oxidoreductase</fullName>
    </submittedName>
</protein>
<comment type="caution">
    <text evidence="4">The sequence shown here is derived from an EMBL/GenBank/DDBJ whole genome shotgun (WGS) entry which is preliminary data.</text>
</comment>
<sequence>MGRVDGKVALITGAARSQGRSHAVRLAAEGADIIAIDACAPIAAAPIPMATTDDLAETARLVEDLDRRVVTWQADVRDTAGMQAAVEAGLAELGHIDIVCANAGIFPTASLMDTTDEVWSEVIDVNLTGVFKTIRAVAPSMIERGEGGSIIITSSSAGIKGVPNTAPYTSSKHGVVGLMRTLANELAPHRIRVNTVHPTGVDTIMIQNEPTYRLLLPDADTPTQEQAIPIFQAMNALPVPWVEVSDVSNAILFLASDESRYVTGSMLPVDAGMTQK</sequence>
<dbReference type="SUPFAM" id="SSF51735">
    <property type="entry name" value="NAD(P)-binding Rossmann-fold domains"/>
    <property type="match status" value="1"/>
</dbReference>
<proteinExistence type="inferred from homology"/>
<dbReference type="InterPro" id="IPR020904">
    <property type="entry name" value="Sc_DH/Rdtase_CS"/>
</dbReference>
<dbReference type="EMBL" id="VFPA01000008">
    <property type="protein sequence ID" value="TQM01844.1"/>
    <property type="molecule type" value="Genomic_DNA"/>
</dbReference>
<dbReference type="Pfam" id="PF13561">
    <property type="entry name" value="adh_short_C2"/>
    <property type="match status" value="1"/>
</dbReference>
<dbReference type="NCBIfam" id="TIGR03971">
    <property type="entry name" value="SDR_subfam_1"/>
    <property type="match status" value="1"/>
</dbReference>
<dbReference type="OrthoDB" id="3206777at2"/>
<dbReference type="PRINTS" id="PR00080">
    <property type="entry name" value="SDRFAMILY"/>
</dbReference>
<dbReference type="NCBIfam" id="NF009467">
    <property type="entry name" value="PRK12826.1-3"/>
    <property type="match status" value="1"/>
</dbReference>
<evidence type="ECO:0000313" key="5">
    <source>
        <dbReference type="Proteomes" id="UP000315677"/>
    </source>
</evidence>
<keyword evidence="3" id="KW-0520">NAD</keyword>
<reference evidence="4 5" key="1">
    <citation type="submission" date="2019-06" db="EMBL/GenBank/DDBJ databases">
        <title>Sequencing the genomes of 1000 actinobacteria strains.</title>
        <authorList>
            <person name="Klenk H.-P."/>
        </authorList>
    </citation>
    <scope>NUCLEOTIDE SEQUENCE [LARGE SCALE GENOMIC DNA]</scope>
    <source>
        <strain evidence="4 5">DSM 45301</strain>
    </source>
</reference>